<sequence>MLYIACELEISCTRLFGDSSLLWKTSDELNKFSKCIVSRFVWKRCFLQKIEPC</sequence>
<name>A0A0A9DLS8_ARUDO</name>
<evidence type="ECO:0000313" key="1">
    <source>
        <dbReference type="EMBL" id="JAD84732.1"/>
    </source>
</evidence>
<dbReference type="EMBL" id="GBRH01213163">
    <property type="protein sequence ID" value="JAD84732.1"/>
    <property type="molecule type" value="Transcribed_RNA"/>
</dbReference>
<reference evidence="1" key="1">
    <citation type="submission" date="2014-09" db="EMBL/GenBank/DDBJ databases">
        <authorList>
            <person name="Magalhaes I.L.F."/>
            <person name="Oliveira U."/>
            <person name="Santos F.R."/>
            <person name="Vidigal T.H.D.A."/>
            <person name="Brescovit A.D."/>
            <person name="Santos A.J."/>
        </authorList>
    </citation>
    <scope>NUCLEOTIDE SEQUENCE</scope>
    <source>
        <tissue evidence="1">Shoot tissue taken approximately 20 cm above the soil surface</tissue>
    </source>
</reference>
<dbReference type="AlphaFoldDB" id="A0A0A9DLS8"/>
<reference evidence="1" key="2">
    <citation type="journal article" date="2015" name="Data Brief">
        <title>Shoot transcriptome of the giant reed, Arundo donax.</title>
        <authorList>
            <person name="Barrero R.A."/>
            <person name="Guerrero F.D."/>
            <person name="Moolhuijzen P."/>
            <person name="Goolsby J.A."/>
            <person name="Tidwell J."/>
            <person name="Bellgard S.E."/>
            <person name="Bellgard M.I."/>
        </authorList>
    </citation>
    <scope>NUCLEOTIDE SEQUENCE</scope>
    <source>
        <tissue evidence="1">Shoot tissue taken approximately 20 cm above the soil surface</tissue>
    </source>
</reference>
<protein>
    <submittedName>
        <fullName evidence="1">Uncharacterized protein</fullName>
    </submittedName>
</protein>
<proteinExistence type="predicted"/>
<organism evidence="1">
    <name type="scientific">Arundo donax</name>
    <name type="common">Giant reed</name>
    <name type="synonym">Donax arundinaceus</name>
    <dbReference type="NCBI Taxonomy" id="35708"/>
    <lineage>
        <taxon>Eukaryota</taxon>
        <taxon>Viridiplantae</taxon>
        <taxon>Streptophyta</taxon>
        <taxon>Embryophyta</taxon>
        <taxon>Tracheophyta</taxon>
        <taxon>Spermatophyta</taxon>
        <taxon>Magnoliopsida</taxon>
        <taxon>Liliopsida</taxon>
        <taxon>Poales</taxon>
        <taxon>Poaceae</taxon>
        <taxon>PACMAD clade</taxon>
        <taxon>Arundinoideae</taxon>
        <taxon>Arundineae</taxon>
        <taxon>Arundo</taxon>
    </lineage>
</organism>
<accession>A0A0A9DLS8</accession>